<evidence type="ECO:0000256" key="1">
    <source>
        <dbReference type="ARBA" id="ARBA00004370"/>
    </source>
</evidence>
<reference evidence="8 9" key="1">
    <citation type="submission" date="2015-07" db="EMBL/GenBank/DDBJ databases">
        <title>Draft genome sequence of the Amantichitinum ursilacus IGB-41, a new chitin-degrading bacterium.</title>
        <authorList>
            <person name="Kirstahler P."/>
            <person name="Guenther M."/>
            <person name="Grumaz C."/>
            <person name="Rupp S."/>
            <person name="Zibek S."/>
            <person name="Sohn K."/>
        </authorList>
    </citation>
    <scope>NUCLEOTIDE SEQUENCE [LARGE SCALE GENOMIC DNA]</scope>
    <source>
        <strain evidence="8 9">IGB-41</strain>
    </source>
</reference>
<evidence type="ECO:0000256" key="2">
    <source>
        <dbReference type="ARBA" id="ARBA00023224"/>
    </source>
</evidence>
<feature type="domain" description="HAMP" evidence="7">
    <location>
        <begin position="211"/>
        <end position="265"/>
    </location>
</feature>
<dbReference type="STRING" id="857265.WG78_05970"/>
<dbReference type="AlphaFoldDB" id="A0A0N0GQ79"/>
<feature type="domain" description="Methyl-accepting transducer" evidence="6">
    <location>
        <begin position="270"/>
        <end position="506"/>
    </location>
</feature>
<keyword evidence="5" id="KW-0812">Transmembrane</keyword>
<dbReference type="EMBL" id="LAQT01000003">
    <property type="protein sequence ID" value="KPC54173.1"/>
    <property type="molecule type" value="Genomic_DNA"/>
</dbReference>
<dbReference type="PATRIC" id="fig|857265.3.peg.1222"/>
<dbReference type="PROSITE" id="PS50885">
    <property type="entry name" value="HAMP"/>
    <property type="match status" value="1"/>
</dbReference>
<dbReference type="FunFam" id="1.10.287.950:FF:000001">
    <property type="entry name" value="Methyl-accepting chemotaxis sensory transducer"/>
    <property type="match status" value="1"/>
</dbReference>
<dbReference type="PANTHER" id="PTHR32089:SF112">
    <property type="entry name" value="LYSOZYME-LIKE PROTEIN-RELATED"/>
    <property type="match status" value="1"/>
</dbReference>
<dbReference type="SUPFAM" id="SSF58104">
    <property type="entry name" value="Methyl-accepting chemotaxis protein (MCP) signaling domain"/>
    <property type="match status" value="1"/>
</dbReference>
<name>A0A0N0GQ79_9NEIS</name>
<comment type="subcellular location">
    <subcellularLocation>
        <location evidence="1">Membrane</location>
    </subcellularLocation>
</comment>
<evidence type="ECO:0000256" key="3">
    <source>
        <dbReference type="ARBA" id="ARBA00029447"/>
    </source>
</evidence>
<accession>A0A0N0GQ79</accession>
<dbReference type="SMART" id="SM00283">
    <property type="entry name" value="MA"/>
    <property type="match status" value="1"/>
</dbReference>
<dbReference type="Pfam" id="PF12729">
    <property type="entry name" value="4HB_MCP_1"/>
    <property type="match status" value="1"/>
</dbReference>
<gene>
    <name evidence="8" type="primary">mcpS_1</name>
    <name evidence="8" type="ORF">WG78_05970</name>
</gene>
<dbReference type="Gene3D" id="1.10.287.950">
    <property type="entry name" value="Methyl-accepting chemotaxis protein"/>
    <property type="match status" value="1"/>
</dbReference>
<dbReference type="Pfam" id="PF00015">
    <property type="entry name" value="MCPsignal"/>
    <property type="match status" value="1"/>
</dbReference>
<dbReference type="PROSITE" id="PS50111">
    <property type="entry name" value="CHEMOTAXIS_TRANSDUC_2"/>
    <property type="match status" value="1"/>
</dbReference>
<dbReference type="RefSeq" id="WP_053936867.1">
    <property type="nucleotide sequence ID" value="NZ_LAQT01000003.1"/>
</dbReference>
<dbReference type="InterPro" id="IPR047347">
    <property type="entry name" value="YvaQ-like_sensor"/>
</dbReference>
<comment type="similarity">
    <text evidence="3">Belongs to the methyl-accepting chemotaxis (MCP) protein family.</text>
</comment>
<dbReference type="GO" id="GO:0007165">
    <property type="term" value="P:signal transduction"/>
    <property type="evidence" value="ECO:0007669"/>
    <property type="project" value="UniProtKB-KW"/>
</dbReference>
<evidence type="ECO:0000313" key="8">
    <source>
        <dbReference type="EMBL" id="KPC54173.1"/>
    </source>
</evidence>
<sequence>MLRLMSVQQKLLSGFAVVLVLLAIVVGTALWKMASINANLIDITDSRYPKLALAYKVSTAYLEIRRVIRDGIIGTSDTQNAANVALIEQLHTQAQADISDMTRLIRTPTGRGILAQIHSADDKLTRDLPQMETLIKTNQNAAAVAYLASTISPDNTALAAALKRMTQYQEQQMLQSGATAQASYHTALWTMISVAVCALIVGVLMALTLGWIITTPLKKSVRLAHAIKAGDLSGQREHIAPSRDEAIEIARTMQDMRQGLREVVSGIHDDAGRVAAAAKALSASAEQIAAGSHQQAEATSSAAATIEQLTVSVNHVADSADEAAARADAAGRLATEGSDAARTSSGEIGLVTGAMAETAAQMTQLQTDIRHIDHVVNVIRGLADQTNLLALNAAIEAARAGEQGRGFAVVADEVRKLAEHTTRSAGEITAMINTIQSGVNQVTDSMGRSLSRAGVVSDTAEKTSATMQDIESGTRAIASAITVIDGALAEQRSASLGLAGSMEMVARMAEENSATVRSLATASLQLDGLSQHLQTVVTRFRL</sequence>
<dbReference type="Proteomes" id="UP000037939">
    <property type="component" value="Unassembled WGS sequence"/>
</dbReference>
<dbReference type="OrthoDB" id="8899037at2"/>
<dbReference type="GO" id="GO:0016020">
    <property type="term" value="C:membrane"/>
    <property type="evidence" value="ECO:0007669"/>
    <property type="project" value="UniProtKB-SubCell"/>
</dbReference>
<keyword evidence="5" id="KW-0472">Membrane</keyword>
<dbReference type="InterPro" id="IPR024478">
    <property type="entry name" value="HlyB_4HB_MCP"/>
</dbReference>
<dbReference type="GO" id="GO:0006935">
    <property type="term" value="P:chemotaxis"/>
    <property type="evidence" value="ECO:0007669"/>
    <property type="project" value="UniProtKB-ARBA"/>
</dbReference>
<keyword evidence="5" id="KW-1133">Transmembrane helix</keyword>
<evidence type="ECO:0000256" key="5">
    <source>
        <dbReference type="SAM" id="Phobius"/>
    </source>
</evidence>
<evidence type="ECO:0000259" key="6">
    <source>
        <dbReference type="PROSITE" id="PS50111"/>
    </source>
</evidence>
<proteinExistence type="inferred from homology"/>
<comment type="caution">
    <text evidence="8">The sequence shown here is derived from an EMBL/GenBank/DDBJ whole genome shotgun (WGS) entry which is preliminary data.</text>
</comment>
<dbReference type="CDD" id="cd19411">
    <property type="entry name" value="MCP2201-like_sensor"/>
    <property type="match status" value="1"/>
</dbReference>
<protein>
    <submittedName>
        <fullName evidence="8">Methyl-accepting chemotaxis protein McpS</fullName>
    </submittedName>
</protein>
<dbReference type="InterPro" id="IPR004089">
    <property type="entry name" value="MCPsignal_dom"/>
</dbReference>
<keyword evidence="2 4" id="KW-0807">Transducer</keyword>
<dbReference type="PANTHER" id="PTHR32089">
    <property type="entry name" value="METHYL-ACCEPTING CHEMOTAXIS PROTEIN MCPB"/>
    <property type="match status" value="1"/>
</dbReference>
<organism evidence="8 9">
    <name type="scientific">Amantichitinum ursilacus</name>
    <dbReference type="NCBI Taxonomy" id="857265"/>
    <lineage>
        <taxon>Bacteria</taxon>
        <taxon>Pseudomonadati</taxon>
        <taxon>Pseudomonadota</taxon>
        <taxon>Betaproteobacteria</taxon>
        <taxon>Neisseriales</taxon>
        <taxon>Chitinibacteraceae</taxon>
        <taxon>Amantichitinum</taxon>
    </lineage>
</organism>
<dbReference type="SMART" id="SM00304">
    <property type="entry name" value="HAMP"/>
    <property type="match status" value="2"/>
</dbReference>
<evidence type="ECO:0000259" key="7">
    <source>
        <dbReference type="PROSITE" id="PS50885"/>
    </source>
</evidence>
<feature type="transmembrane region" description="Helical" evidence="5">
    <location>
        <begin position="188"/>
        <end position="213"/>
    </location>
</feature>
<keyword evidence="9" id="KW-1185">Reference proteome</keyword>
<dbReference type="InterPro" id="IPR003660">
    <property type="entry name" value="HAMP_dom"/>
</dbReference>
<evidence type="ECO:0000313" key="9">
    <source>
        <dbReference type="Proteomes" id="UP000037939"/>
    </source>
</evidence>
<evidence type="ECO:0000256" key="4">
    <source>
        <dbReference type="PROSITE-ProRule" id="PRU00284"/>
    </source>
</evidence>